<evidence type="ECO:0000256" key="1">
    <source>
        <dbReference type="ARBA" id="ARBA00022679"/>
    </source>
</evidence>
<dbReference type="InterPro" id="IPR000477">
    <property type="entry name" value="RT_dom"/>
</dbReference>
<evidence type="ECO:0008006" key="12">
    <source>
        <dbReference type="Google" id="ProtNLM"/>
    </source>
</evidence>
<evidence type="ECO:0000259" key="9">
    <source>
        <dbReference type="Pfam" id="PF17917"/>
    </source>
</evidence>
<reference evidence="10 11" key="1">
    <citation type="journal article" date="2024" name="G3 (Bethesda)">
        <title>Genome assembly of Hibiscus sabdariffa L. provides insights into metabolisms of medicinal natural products.</title>
        <authorList>
            <person name="Kim T."/>
        </authorList>
    </citation>
    <scope>NUCLEOTIDE SEQUENCE [LARGE SCALE GENOMIC DNA]</scope>
    <source>
        <strain evidence="10">TK-2024</strain>
        <tissue evidence="10">Old leaves</tissue>
    </source>
</reference>
<evidence type="ECO:0000256" key="5">
    <source>
        <dbReference type="ARBA" id="ARBA00022801"/>
    </source>
</evidence>
<sequence length="350" mass="40470">MPFGLCNAPATFQRCMTVIFSDMNEDFLEIFMDDFSTFGDDFSSCLSNIEKVLTRCEETNLVLNWEKFHFMVNKGIVLGHKISCHGIRFIETFSKISKPLCSLLEQRRSFDFDKSCLEAFNMLKDNKMLNEAQINYTTTEKELLAVIFAFDKFRSNLIGTEVTVHTDHSTIKYLLTKKDAKPRLTRWILLLQKFDVEIIDRKGTNNQVANHLSRLENKQFTTIDSAIKEVFHDEQILSITTTTVDTTTDTLVTTFQEFLMSADISTEPPADEQATPWYADYVKYIVSGIIPYNLNYQDTLEAIEHQPKSYNQDYFGRTSTEMPKHSTNNVIDAKEPRTYQRETKSPTKHP</sequence>
<dbReference type="InterPro" id="IPR043502">
    <property type="entry name" value="DNA/RNA_pol_sf"/>
</dbReference>
<proteinExistence type="predicted"/>
<feature type="compositionally biased region" description="Polar residues" evidence="7">
    <location>
        <begin position="313"/>
        <end position="330"/>
    </location>
</feature>
<feature type="domain" description="Reverse transcriptase" evidence="8">
    <location>
        <begin position="1"/>
        <end position="82"/>
    </location>
</feature>
<evidence type="ECO:0000256" key="6">
    <source>
        <dbReference type="ARBA" id="ARBA00022918"/>
    </source>
</evidence>
<evidence type="ECO:0000256" key="7">
    <source>
        <dbReference type="SAM" id="MobiDB-lite"/>
    </source>
</evidence>
<keyword evidence="6" id="KW-0695">RNA-directed DNA polymerase</keyword>
<protein>
    <recommendedName>
        <fullName evidence="12">Retrovirus-related Pol polyprotein from transposon 17.6</fullName>
    </recommendedName>
</protein>
<dbReference type="CDD" id="cd01647">
    <property type="entry name" value="RT_LTR"/>
    <property type="match status" value="1"/>
</dbReference>
<dbReference type="InterPro" id="IPR041373">
    <property type="entry name" value="RT_RNaseH"/>
</dbReference>
<dbReference type="PANTHER" id="PTHR37984:SF5">
    <property type="entry name" value="PROTEIN NYNRIN-LIKE"/>
    <property type="match status" value="1"/>
</dbReference>
<accession>A0ABR2QGB0</accession>
<keyword evidence="3" id="KW-0540">Nuclease</keyword>
<evidence type="ECO:0000256" key="3">
    <source>
        <dbReference type="ARBA" id="ARBA00022722"/>
    </source>
</evidence>
<name>A0ABR2QGB0_9ROSI</name>
<dbReference type="CDD" id="cd09274">
    <property type="entry name" value="RNase_HI_RT_Ty3"/>
    <property type="match status" value="1"/>
</dbReference>
<feature type="region of interest" description="Disordered" evidence="7">
    <location>
        <begin position="313"/>
        <end position="350"/>
    </location>
</feature>
<dbReference type="Pfam" id="PF00078">
    <property type="entry name" value="RVT_1"/>
    <property type="match status" value="1"/>
</dbReference>
<organism evidence="10 11">
    <name type="scientific">Hibiscus sabdariffa</name>
    <name type="common">roselle</name>
    <dbReference type="NCBI Taxonomy" id="183260"/>
    <lineage>
        <taxon>Eukaryota</taxon>
        <taxon>Viridiplantae</taxon>
        <taxon>Streptophyta</taxon>
        <taxon>Embryophyta</taxon>
        <taxon>Tracheophyta</taxon>
        <taxon>Spermatophyta</taxon>
        <taxon>Magnoliopsida</taxon>
        <taxon>eudicotyledons</taxon>
        <taxon>Gunneridae</taxon>
        <taxon>Pentapetalae</taxon>
        <taxon>rosids</taxon>
        <taxon>malvids</taxon>
        <taxon>Malvales</taxon>
        <taxon>Malvaceae</taxon>
        <taxon>Malvoideae</taxon>
        <taxon>Hibiscus</taxon>
    </lineage>
</organism>
<evidence type="ECO:0000256" key="2">
    <source>
        <dbReference type="ARBA" id="ARBA00022695"/>
    </source>
</evidence>
<keyword evidence="2" id="KW-0548">Nucleotidyltransferase</keyword>
<dbReference type="InterPro" id="IPR050951">
    <property type="entry name" value="Retrovirus_Pol_polyprotein"/>
</dbReference>
<comment type="caution">
    <text evidence="10">The sequence shown here is derived from an EMBL/GenBank/DDBJ whole genome shotgun (WGS) entry which is preliminary data.</text>
</comment>
<evidence type="ECO:0000313" key="11">
    <source>
        <dbReference type="Proteomes" id="UP001396334"/>
    </source>
</evidence>
<dbReference type="Proteomes" id="UP001396334">
    <property type="component" value="Unassembled WGS sequence"/>
</dbReference>
<dbReference type="EMBL" id="JBBPBN010000039">
    <property type="protein sequence ID" value="KAK8999704.1"/>
    <property type="molecule type" value="Genomic_DNA"/>
</dbReference>
<evidence type="ECO:0000313" key="10">
    <source>
        <dbReference type="EMBL" id="KAK8999704.1"/>
    </source>
</evidence>
<dbReference type="Pfam" id="PF17917">
    <property type="entry name" value="RT_RNaseH"/>
    <property type="match status" value="1"/>
</dbReference>
<keyword evidence="5" id="KW-0378">Hydrolase</keyword>
<keyword evidence="11" id="KW-1185">Reference proteome</keyword>
<dbReference type="Gene3D" id="3.30.70.270">
    <property type="match status" value="2"/>
</dbReference>
<dbReference type="InterPro" id="IPR043128">
    <property type="entry name" value="Rev_trsase/Diguanyl_cyclase"/>
</dbReference>
<keyword evidence="1" id="KW-0808">Transferase</keyword>
<evidence type="ECO:0000259" key="8">
    <source>
        <dbReference type="Pfam" id="PF00078"/>
    </source>
</evidence>
<gene>
    <name evidence="10" type="ORF">V6N11_065201</name>
</gene>
<dbReference type="PANTHER" id="PTHR37984">
    <property type="entry name" value="PROTEIN CBG26694"/>
    <property type="match status" value="1"/>
</dbReference>
<feature type="compositionally biased region" description="Basic and acidic residues" evidence="7">
    <location>
        <begin position="332"/>
        <end position="350"/>
    </location>
</feature>
<evidence type="ECO:0000256" key="4">
    <source>
        <dbReference type="ARBA" id="ARBA00022759"/>
    </source>
</evidence>
<dbReference type="SUPFAM" id="SSF56672">
    <property type="entry name" value="DNA/RNA polymerases"/>
    <property type="match status" value="1"/>
</dbReference>
<feature type="domain" description="Reverse transcriptase RNase H-like" evidence="9">
    <location>
        <begin position="127"/>
        <end position="194"/>
    </location>
</feature>
<keyword evidence="4" id="KW-0255">Endonuclease</keyword>